<accession>A0AAD1XUM2</accession>
<gene>
    <name evidence="1" type="ORF">ECRASSUSDP1_LOCUS20891</name>
</gene>
<reference evidence="1" key="1">
    <citation type="submission" date="2023-07" db="EMBL/GenBank/DDBJ databases">
        <authorList>
            <consortium name="AG Swart"/>
            <person name="Singh M."/>
            <person name="Singh A."/>
            <person name="Seah K."/>
            <person name="Emmerich C."/>
        </authorList>
    </citation>
    <scope>NUCLEOTIDE SEQUENCE</scope>
    <source>
        <strain evidence="1">DP1</strain>
    </source>
</reference>
<name>A0AAD1XUM2_EUPCR</name>
<evidence type="ECO:0000313" key="2">
    <source>
        <dbReference type="Proteomes" id="UP001295684"/>
    </source>
</evidence>
<proteinExistence type="predicted"/>
<protein>
    <submittedName>
        <fullName evidence="1">Uncharacterized protein</fullName>
    </submittedName>
</protein>
<dbReference type="EMBL" id="CAMPGE010021329">
    <property type="protein sequence ID" value="CAI2379481.1"/>
    <property type="molecule type" value="Genomic_DNA"/>
</dbReference>
<dbReference type="Proteomes" id="UP001295684">
    <property type="component" value="Unassembled WGS sequence"/>
</dbReference>
<organism evidence="1 2">
    <name type="scientific">Euplotes crassus</name>
    <dbReference type="NCBI Taxonomy" id="5936"/>
    <lineage>
        <taxon>Eukaryota</taxon>
        <taxon>Sar</taxon>
        <taxon>Alveolata</taxon>
        <taxon>Ciliophora</taxon>
        <taxon>Intramacronucleata</taxon>
        <taxon>Spirotrichea</taxon>
        <taxon>Hypotrichia</taxon>
        <taxon>Euplotida</taxon>
        <taxon>Euplotidae</taxon>
        <taxon>Moneuplotes</taxon>
    </lineage>
</organism>
<evidence type="ECO:0000313" key="1">
    <source>
        <dbReference type="EMBL" id="CAI2379481.1"/>
    </source>
</evidence>
<comment type="caution">
    <text evidence="1">The sequence shown here is derived from an EMBL/GenBank/DDBJ whole genome shotgun (WGS) entry which is preliminary data.</text>
</comment>
<keyword evidence="2" id="KW-1185">Reference proteome</keyword>
<dbReference type="AlphaFoldDB" id="A0AAD1XUM2"/>
<sequence>MSLHSSKLLEIRRMPFNDKVFFLQLSWLEEVRYRLLNLLMPSLYNSSTTQMKKSIVFEFRRFCEIG</sequence>